<evidence type="ECO:0000313" key="3">
    <source>
        <dbReference type="Proteomes" id="UP001139451"/>
    </source>
</evidence>
<dbReference type="Pfam" id="PF09084">
    <property type="entry name" value="NMT1"/>
    <property type="match status" value="1"/>
</dbReference>
<accession>A0A9X2HR74</accession>
<dbReference type="SUPFAM" id="SSF53850">
    <property type="entry name" value="Periplasmic binding protein-like II"/>
    <property type="match status" value="1"/>
</dbReference>
<evidence type="ECO:0000259" key="1">
    <source>
        <dbReference type="Pfam" id="PF09084"/>
    </source>
</evidence>
<dbReference type="InterPro" id="IPR015168">
    <property type="entry name" value="SsuA/THI5"/>
</dbReference>
<keyword evidence="3" id="KW-1185">Reference proteome</keyword>
<gene>
    <name evidence="2" type="ORF">M9978_11765</name>
</gene>
<evidence type="ECO:0000313" key="2">
    <source>
        <dbReference type="EMBL" id="MCP3731105.1"/>
    </source>
</evidence>
<dbReference type="Proteomes" id="UP001139451">
    <property type="component" value="Unassembled WGS sequence"/>
</dbReference>
<reference evidence="2" key="1">
    <citation type="submission" date="2022-05" db="EMBL/GenBank/DDBJ databases">
        <title>Sphingomonas sp. strain MG17 Genome sequencing and assembly.</title>
        <authorList>
            <person name="Kim I."/>
        </authorList>
    </citation>
    <scope>NUCLEOTIDE SEQUENCE</scope>
    <source>
        <strain evidence="2">MG17</strain>
    </source>
</reference>
<organism evidence="2 3">
    <name type="scientific">Sphingomonas tagetis</name>
    <dbReference type="NCBI Taxonomy" id="2949092"/>
    <lineage>
        <taxon>Bacteria</taxon>
        <taxon>Pseudomonadati</taxon>
        <taxon>Pseudomonadota</taxon>
        <taxon>Alphaproteobacteria</taxon>
        <taxon>Sphingomonadales</taxon>
        <taxon>Sphingomonadaceae</taxon>
        <taxon>Sphingomonas</taxon>
    </lineage>
</organism>
<dbReference type="Gene3D" id="3.40.190.270">
    <property type="match status" value="1"/>
</dbReference>
<sequence>MSNITDLWYTRCPVPTGLGIAVQLGWFADEFAVDGIGLKSIQETADLNARESHFDHNLPSSFRQGGSIPAIWARSRGRDTKVIGLSWTDEFQAILSLPGFGIRTPRDLKGRRIGLPVNPISIDFNRATALKGFASALELEGLSLADVERVDTVSTDPARSGTEGIATGERNRARTRHGYRAEVLALVRGEVDAIYVKGALGLETARLTGAHIVASLGDHPDAWVRANNGTPRPLTVDAALIEQRPDLVERFLARVIAAGDWAAAHPDETVAYIARETGSTPDWVREAYGANAHGALATFLSDDAIGAFGRFKDFLFQHGFLEADFDARGWIDPRPLAGVEARERQAA</sequence>
<dbReference type="PANTHER" id="PTHR30024">
    <property type="entry name" value="ALIPHATIC SULFONATES-BINDING PROTEIN-RELATED"/>
    <property type="match status" value="1"/>
</dbReference>
<dbReference type="EMBL" id="JAMLDX010000008">
    <property type="protein sequence ID" value="MCP3731105.1"/>
    <property type="molecule type" value="Genomic_DNA"/>
</dbReference>
<name>A0A9X2HR74_9SPHN</name>
<dbReference type="Gene3D" id="3.40.190.10">
    <property type="entry name" value="Periplasmic binding protein-like II"/>
    <property type="match status" value="1"/>
</dbReference>
<comment type="caution">
    <text evidence="2">The sequence shown here is derived from an EMBL/GenBank/DDBJ whole genome shotgun (WGS) entry which is preliminary data.</text>
</comment>
<dbReference type="AlphaFoldDB" id="A0A9X2HR74"/>
<protein>
    <submittedName>
        <fullName evidence="2">ABC transporter substrate-binding protein</fullName>
    </submittedName>
</protein>
<dbReference type="RefSeq" id="WP_254293383.1">
    <property type="nucleotide sequence ID" value="NZ_JAMLDX010000008.1"/>
</dbReference>
<feature type="domain" description="SsuA/THI5-like" evidence="1">
    <location>
        <begin position="16"/>
        <end position="152"/>
    </location>
</feature>
<proteinExistence type="predicted"/>